<accession>A0A2R6PNK6</accession>
<dbReference type="Proteomes" id="UP000186601">
    <property type="component" value="Unassembled WGS sequence"/>
</dbReference>
<feature type="compositionally biased region" description="Polar residues" evidence="1">
    <location>
        <begin position="89"/>
        <end position="101"/>
    </location>
</feature>
<feature type="region of interest" description="Disordered" evidence="1">
    <location>
        <begin position="134"/>
        <end position="251"/>
    </location>
</feature>
<sequence length="251" mass="26851">MPSASDGELSSFGNTPSSQSPASESASSEEVLDNVSIQFIVAKAFYVAAERGDISMAPSTPLVPNVRSLGEPAPSSLDEEASLGGDVLESNTSGLEPSTANECHASPLDNGVLQTNSLDECHISLVTEAQADFTETTQTGLRQPLETLEGSEHQSMEGITTENVDSDLTTTKAASKKQRKPGKKAAQTKKRSLPPHSKVLDTRKKIKDTLPSQETDVHAPEGSARGRRVSKPTAKTIDNKEYESVRFRGRR</sequence>
<dbReference type="EMBL" id="MLYV02000450">
    <property type="protein sequence ID" value="PSR94464.1"/>
    <property type="molecule type" value="Genomic_DNA"/>
</dbReference>
<proteinExistence type="predicted"/>
<feature type="compositionally biased region" description="Basic and acidic residues" evidence="1">
    <location>
        <begin position="237"/>
        <end position="251"/>
    </location>
</feature>
<evidence type="ECO:0000313" key="2">
    <source>
        <dbReference type="EMBL" id="PSR94464.1"/>
    </source>
</evidence>
<feature type="region of interest" description="Disordered" evidence="1">
    <location>
        <begin position="56"/>
        <end position="109"/>
    </location>
</feature>
<feature type="compositionally biased region" description="Polar residues" evidence="1">
    <location>
        <begin position="157"/>
        <end position="173"/>
    </location>
</feature>
<keyword evidence="3" id="KW-1185">Reference proteome</keyword>
<protein>
    <submittedName>
        <fullName evidence="2">Uncharacterized protein</fullName>
    </submittedName>
</protein>
<organism evidence="2 3">
    <name type="scientific">Hermanssonia centrifuga</name>
    <dbReference type="NCBI Taxonomy" id="98765"/>
    <lineage>
        <taxon>Eukaryota</taxon>
        <taxon>Fungi</taxon>
        <taxon>Dikarya</taxon>
        <taxon>Basidiomycota</taxon>
        <taxon>Agaricomycotina</taxon>
        <taxon>Agaricomycetes</taxon>
        <taxon>Polyporales</taxon>
        <taxon>Meruliaceae</taxon>
        <taxon>Hermanssonia</taxon>
    </lineage>
</organism>
<feature type="compositionally biased region" description="Low complexity" evidence="1">
    <location>
        <begin position="16"/>
        <end position="29"/>
    </location>
</feature>
<feature type="compositionally biased region" description="Basic residues" evidence="1">
    <location>
        <begin position="174"/>
        <end position="193"/>
    </location>
</feature>
<reference evidence="2 3" key="1">
    <citation type="submission" date="2018-02" db="EMBL/GenBank/DDBJ databases">
        <title>Genome sequence of the basidiomycete white-rot fungus Phlebia centrifuga.</title>
        <authorList>
            <person name="Granchi Z."/>
            <person name="Peng M."/>
            <person name="de Vries R.P."/>
            <person name="Hilden K."/>
            <person name="Makela M.R."/>
            <person name="Grigoriev I."/>
            <person name="Riley R."/>
        </authorList>
    </citation>
    <scope>NUCLEOTIDE SEQUENCE [LARGE SCALE GENOMIC DNA]</scope>
    <source>
        <strain evidence="2 3">FBCC195</strain>
    </source>
</reference>
<gene>
    <name evidence="2" type="ORF">PHLCEN_2v4450</name>
</gene>
<comment type="caution">
    <text evidence="2">The sequence shown here is derived from an EMBL/GenBank/DDBJ whole genome shotgun (WGS) entry which is preliminary data.</text>
</comment>
<evidence type="ECO:0000313" key="3">
    <source>
        <dbReference type="Proteomes" id="UP000186601"/>
    </source>
</evidence>
<evidence type="ECO:0000256" key="1">
    <source>
        <dbReference type="SAM" id="MobiDB-lite"/>
    </source>
</evidence>
<name>A0A2R6PNK6_9APHY</name>
<dbReference type="AlphaFoldDB" id="A0A2R6PNK6"/>
<feature type="region of interest" description="Disordered" evidence="1">
    <location>
        <begin position="1"/>
        <end position="29"/>
    </location>
</feature>